<dbReference type="AlphaFoldDB" id="A0A378AVP2"/>
<dbReference type="GO" id="GO:0016740">
    <property type="term" value="F:transferase activity"/>
    <property type="evidence" value="ECO:0007669"/>
    <property type="project" value="UniProtKB-KW"/>
</dbReference>
<name>A0A378AVP2_KLEPO</name>
<dbReference type="GO" id="GO:0016020">
    <property type="term" value="C:membrane"/>
    <property type="evidence" value="ECO:0007669"/>
    <property type="project" value="InterPro"/>
</dbReference>
<dbReference type="Proteomes" id="UP000255382">
    <property type="component" value="Unassembled WGS sequence"/>
</dbReference>
<evidence type="ECO:0000313" key="1">
    <source>
        <dbReference type="EMBL" id="STV22676.1"/>
    </source>
</evidence>
<dbReference type="SUPFAM" id="SSF53062">
    <property type="entry name" value="PTS system fructose IIA component-like"/>
    <property type="match status" value="1"/>
</dbReference>
<gene>
    <name evidence="1" type="primary">sorF_1</name>
    <name evidence="1" type="ORF">NCTC5050_03485</name>
</gene>
<dbReference type="Gene3D" id="3.40.50.510">
    <property type="entry name" value="Phosphotransferase system, mannose-type IIA component"/>
    <property type="match status" value="1"/>
</dbReference>
<organism evidence="1 2">
    <name type="scientific">Klebsiella pneumoniae subsp. ozaenae</name>
    <dbReference type="NCBI Taxonomy" id="574"/>
    <lineage>
        <taxon>Bacteria</taxon>
        <taxon>Pseudomonadati</taxon>
        <taxon>Pseudomonadota</taxon>
        <taxon>Gammaproteobacteria</taxon>
        <taxon>Enterobacterales</taxon>
        <taxon>Enterobacteriaceae</taxon>
        <taxon>Klebsiella/Raoultella group</taxon>
        <taxon>Klebsiella</taxon>
        <taxon>Klebsiella pneumoniae complex</taxon>
    </lineage>
</organism>
<sequence>MPQPGWQCVTRRSRVISGLSLPLALELVDNQHTLSADDLCQHLQAIASQCCVVWQQPETVEEEF</sequence>
<proteinExistence type="predicted"/>
<keyword evidence="1" id="KW-0808">Transferase</keyword>
<reference evidence="1 2" key="1">
    <citation type="submission" date="2018-06" db="EMBL/GenBank/DDBJ databases">
        <authorList>
            <consortium name="Pathogen Informatics"/>
            <person name="Doyle S."/>
        </authorList>
    </citation>
    <scope>NUCLEOTIDE SEQUENCE [LARGE SCALE GENOMIC DNA]</scope>
    <source>
        <strain evidence="1 2">NCTC5050</strain>
    </source>
</reference>
<dbReference type="EMBL" id="UGLZ01000005">
    <property type="protein sequence ID" value="STV22676.1"/>
    <property type="molecule type" value="Genomic_DNA"/>
</dbReference>
<accession>A0A378AVP2</accession>
<dbReference type="InterPro" id="IPR036662">
    <property type="entry name" value="PTS_EIIA_man-typ_sf"/>
</dbReference>
<evidence type="ECO:0000313" key="2">
    <source>
        <dbReference type="Proteomes" id="UP000255382"/>
    </source>
</evidence>
<protein>
    <submittedName>
        <fullName evidence="1">Sorbose-specific phosphotransferase enzyme IIA component</fullName>
    </submittedName>
</protein>
<dbReference type="GO" id="GO:0009401">
    <property type="term" value="P:phosphoenolpyruvate-dependent sugar phosphotransferase system"/>
    <property type="evidence" value="ECO:0007669"/>
    <property type="project" value="InterPro"/>
</dbReference>
<keyword evidence="2" id="KW-1185">Reference proteome</keyword>